<accession>A0A2H0RLC1</accession>
<dbReference type="GO" id="GO:0003883">
    <property type="term" value="F:CTP synthase activity"/>
    <property type="evidence" value="ECO:0007669"/>
    <property type="project" value="InterPro"/>
</dbReference>
<dbReference type="GO" id="GO:0006241">
    <property type="term" value="P:CTP biosynthetic process"/>
    <property type="evidence" value="ECO:0007669"/>
    <property type="project" value="TreeGrafter"/>
</dbReference>
<dbReference type="Gene3D" id="3.40.50.300">
    <property type="entry name" value="P-loop containing nucleotide triphosphate hydrolases"/>
    <property type="match status" value="1"/>
</dbReference>
<dbReference type="Pfam" id="PF06418">
    <property type="entry name" value="CTP_synth_N"/>
    <property type="match status" value="1"/>
</dbReference>
<reference evidence="3 4" key="1">
    <citation type="submission" date="2017-09" db="EMBL/GenBank/DDBJ databases">
        <title>Depth-based differentiation of microbial function through sediment-hosted aquifers and enrichment of novel symbionts in the deep terrestrial subsurface.</title>
        <authorList>
            <person name="Probst A.J."/>
            <person name="Ladd B."/>
            <person name="Jarett J.K."/>
            <person name="Geller-Mcgrath D.E."/>
            <person name="Sieber C.M."/>
            <person name="Emerson J.B."/>
            <person name="Anantharaman K."/>
            <person name="Thomas B.C."/>
            <person name="Malmstrom R."/>
            <person name="Stieglmeier M."/>
            <person name="Klingl A."/>
            <person name="Woyke T."/>
            <person name="Ryan C.M."/>
            <person name="Banfield J.F."/>
        </authorList>
    </citation>
    <scope>NUCLEOTIDE SEQUENCE [LARGE SCALE GENOMIC DNA]</scope>
    <source>
        <strain evidence="3">CG10_big_fil_rev_8_21_14_0_10_45_14</strain>
    </source>
</reference>
<comment type="caution">
    <text evidence="3">The sequence shown here is derived from an EMBL/GenBank/DDBJ whole genome shotgun (WGS) entry which is preliminary data.</text>
</comment>
<dbReference type="PANTHER" id="PTHR11550">
    <property type="entry name" value="CTP SYNTHASE"/>
    <property type="match status" value="1"/>
</dbReference>
<organism evidence="3 4">
    <name type="scientific">Candidatus Vogelbacteria bacterium CG10_big_fil_rev_8_21_14_0_10_45_14</name>
    <dbReference type="NCBI Taxonomy" id="1975042"/>
    <lineage>
        <taxon>Bacteria</taxon>
        <taxon>Candidatus Vogeliibacteriota</taxon>
    </lineage>
</organism>
<dbReference type="PANTHER" id="PTHR11550:SF0">
    <property type="entry name" value="CTP SYNTHASE-RELATED"/>
    <property type="match status" value="1"/>
</dbReference>
<dbReference type="EMBL" id="PCYL01000036">
    <property type="protein sequence ID" value="PIR46585.1"/>
    <property type="molecule type" value="Genomic_DNA"/>
</dbReference>
<dbReference type="GO" id="GO:0019856">
    <property type="term" value="P:pyrimidine nucleobase biosynthetic process"/>
    <property type="evidence" value="ECO:0007669"/>
    <property type="project" value="TreeGrafter"/>
</dbReference>
<protein>
    <recommendedName>
        <fullName evidence="2">CTP synthase N-terminal domain-containing protein</fullName>
    </recommendedName>
</protein>
<dbReference type="Proteomes" id="UP000230833">
    <property type="component" value="Unassembled WGS sequence"/>
</dbReference>
<feature type="region of interest" description="Disordered" evidence="1">
    <location>
        <begin position="1"/>
        <end position="31"/>
    </location>
</feature>
<dbReference type="InterPro" id="IPR017456">
    <property type="entry name" value="CTP_synthase_N"/>
</dbReference>
<gene>
    <name evidence="3" type="ORF">COV07_03450</name>
</gene>
<evidence type="ECO:0000313" key="4">
    <source>
        <dbReference type="Proteomes" id="UP000230833"/>
    </source>
</evidence>
<dbReference type="SUPFAM" id="SSF52540">
    <property type="entry name" value="P-loop containing nucleoside triphosphate hydrolases"/>
    <property type="match status" value="1"/>
</dbReference>
<sequence>MIGRKEKDPKRKKGETRLRNKDRGYDNPKPSVAQHRTKYIFIIGGVISGVGKGITTSSIATILQARGYKISPIKFDPYLNVDAGTMNPIEHGEVFVLNSGLETDQDMGNYERFLGVELPPENYMTNGMIYKSIIDRERSLGYGGKCVEPVYNVTEEILRRIQVSVDAMSPDITIIEIGGIVDEYQNAIFIEAAR</sequence>
<feature type="compositionally biased region" description="Basic and acidic residues" evidence="1">
    <location>
        <begin position="1"/>
        <end position="26"/>
    </location>
</feature>
<dbReference type="GO" id="GO:0042802">
    <property type="term" value="F:identical protein binding"/>
    <property type="evidence" value="ECO:0007669"/>
    <property type="project" value="TreeGrafter"/>
</dbReference>
<feature type="domain" description="CTP synthase N-terminal" evidence="2">
    <location>
        <begin position="38"/>
        <end position="194"/>
    </location>
</feature>
<evidence type="ECO:0000259" key="2">
    <source>
        <dbReference type="Pfam" id="PF06418"/>
    </source>
</evidence>
<dbReference type="InterPro" id="IPR027417">
    <property type="entry name" value="P-loop_NTPase"/>
</dbReference>
<evidence type="ECO:0000256" key="1">
    <source>
        <dbReference type="SAM" id="MobiDB-lite"/>
    </source>
</evidence>
<dbReference type="AlphaFoldDB" id="A0A2H0RLC1"/>
<feature type="non-terminal residue" evidence="3">
    <location>
        <position position="194"/>
    </location>
</feature>
<evidence type="ECO:0000313" key="3">
    <source>
        <dbReference type="EMBL" id="PIR46585.1"/>
    </source>
</evidence>
<name>A0A2H0RLC1_9BACT</name>
<proteinExistence type="predicted"/>
<dbReference type="InterPro" id="IPR004468">
    <property type="entry name" value="CTP_synthase"/>
</dbReference>